<dbReference type="PANTHER" id="PTHR15605:SF2">
    <property type="entry name" value="KINESIN-ASSOCIATED PROTEIN 3"/>
    <property type="match status" value="1"/>
</dbReference>
<name>A0A132AKC6_SARSC</name>
<evidence type="ECO:0000313" key="1">
    <source>
        <dbReference type="EMBL" id="KPM11462.1"/>
    </source>
</evidence>
<reference evidence="1 2" key="1">
    <citation type="journal article" date="2015" name="Parasit. Vectors">
        <title>Draft genome of the scabies mite.</title>
        <authorList>
            <person name="Rider S.D.Jr."/>
            <person name="Morgan M.S."/>
            <person name="Arlian L.G."/>
        </authorList>
    </citation>
    <scope>NUCLEOTIDE SEQUENCE [LARGE SCALE GENOMIC DNA]</scope>
    <source>
        <strain evidence="1">Arlian Lab</strain>
    </source>
</reference>
<comment type="caution">
    <text evidence="1">The sequence shown here is derived from an EMBL/GenBank/DDBJ whole genome shotgun (WGS) entry which is preliminary data.</text>
</comment>
<sequence length="147" mass="17318">MFNCFQVNQENDAIVSNSVYCLFAIVKQSQGLRKKISEDSKLVDYLIELMYDSNYKISTMCTYTMDLISMEDQKLFNRIRNEKFNAYNSKWLSIVQMDRSLEESNQQMLEDMFIYPDLFLKIDSLNDSGSDNFSDENFVQDNLVLNQ</sequence>
<dbReference type="EMBL" id="JXLN01017274">
    <property type="protein sequence ID" value="KPM11462.1"/>
    <property type="molecule type" value="Genomic_DNA"/>
</dbReference>
<gene>
    <name evidence="1" type="ORF">QR98_0100320</name>
</gene>
<dbReference type="PANTHER" id="PTHR15605">
    <property type="entry name" value="KINESIN-ASSOCIATED PROTEINS"/>
    <property type="match status" value="1"/>
</dbReference>
<dbReference type="GO" id="GO:0007018">
    <property type="term" value="P:microtubule-based movement"/>
    <property type="evidence" value="ECO:0007669"/>
    <property type="project" value="TreeGrafter"/>
</dbReference>
<dbReference type="Pfam" id="PF05804">
    <property type="entry name" value="KAP"/>
    <property type="match status" value="1"/>
</dbReference>
<protein>
    <submittedName>
        <fullName evidence="1">Kinesin-associated protein-like protein</fullName>
    </submittedName>
</protein>
<dbReference type="GO" id="GO:0016939">
    <property type="term" value="C:kinesin II complex"/>
    <property type="evidence" value="ECO:0007669"/>
    <property type="project" value="TreeGrafter"/>
</dbReference>
<dbReference type="InterPro" id="IPR008658">
    <property type="entry name" value="KAP3"/>
</dbReference>
<dbReference type="GO" id="GO:0035869">
    <property type="term" value="C:ciliary transition zone"/>
    <property type="evidence" value="ECO:0007669"/>
    <property type="project" value="TreeGrafter"/>
</dbReference>
<dbReference type="VEuPathDB" id="VectorBase:SSCA001142"/>
<dbReference type="InterPro" id="IPR016024">
    <property type="entry name" value="ARM-type_fold"/>
</dbReference>
<dbReference type="GO" id="GO:0005930">
    <property type="term" value="C:axoneme"/>
    <property type="evidence" value="ECO:0007669"/>
    <property type="project" value="TreeGrafter"/>
</dbReference>
<evidence type="ECO:0000313" key="2">
    <source>
        <dbReference type="Proteomes" id="UP000616769"/>
    </source>
</evidence>
<dbReference type="AlphaFoldDB" id="A0A132AKC6"/>
<dbReference type="GO" id="GO:0019894">
    <property type="term" value="F:kinesin binding"/>
    <property type="evidence" value="ECO:0007669"/>
    <property type="project" value="InterPro"/>
</dbReference>
<accession>A0A132AKC6</accession>
<proteinExistence type="predicted"/>
<organism evidence="1 2">
    <name type="scientific">Sarcoptes scabiei</name>
    <name type="common">Itch mite</name>
    <name type="synonym">Acarus scabiei</name>
    <dbReference type="NCBI Taxonomy" id="52283"/>
    <lineage>
        <taxon>Eukaryota</taxon>
        <taxon>Metazoa</taxon>
        <taxon>Ecdysozoa</taxon>
        <taxon>Arthropoda</taxon>
        <taxon>Chelicerata</taxon>
        <taxon>Arachnida</taxon>
        <taxon>Acari</taxon>
        <taxon>Acariformes</taxon>
        <taxon>Sarcoptiformes</taxon>
        <taxon>Astigmata</taxon>
        <taxon>Psoroptidia</taxon>
        <taxon>Sarcoptoidea</taxon>
        <taxon>Sarcoptidae</taxon>
        <taxon>Sarcoptinae</taxon>
        <taxon>Sarcoptes</taxon>
    </lineage>
</organism>
<dbReference type="GO" id="GO:0044782">
    <property type="term" value="P:cilium organization"/>
    <property type="evidence" value="ECO:0007669"/>
    <property type="project" value="TreeGrafter"/>
</dbReference>
<dbReference type="Proteomes" id="UP000616769">
    <property type="component" value="Unassembled WGS sequence"/>
</dbReference>
<dbReference type="OrthoDB" id="10265679at2759"/>
<dbReference type="SUPFAM" id="SSF48371">
    <property type="entry name" value="ARM repeat"/>
    <property type="match status" value="1"/>
</dbReference>